<dbReference type="EMBL" id="MN086799">
    <property type="protein sequence ID" value="QIC50129.1"/>
    <property type="molecule type" value="Genomic_DNA"/>
</dbReference>
<proteinExistence type="inferred from homology"/>
<keyword evidence="8 12" id="KW-1133">Transmembrane helix</keyword>
<evidence type="ECO:0000256" key="9">
    <source>
        <dbReference type="ARBA" id="ARBA00023136"/>
    </source>
</evidence>
<evidence type="ECO:0000313" key="16">
    <source>
        <dbReference type="Proteomes" id="UP000828537"/>
    </source>
</evidence>
<accession>Q8JMU3</accession>
<sequence>MYTRLISADEPRAARRTCPTPAIVTLSLCAGALITIAVLILAIPSASWGLPQCGPGWTELGTGCVSGESAPVGFHQAASNCSAPATLIPGAAAKQLAALLRTYSRGAVQFIWVKSDGIRSCVRVSDGSAGIDDACGALATRVCHYQRTPGSFARFAMATRATLGLP</sequence>
<evidence type="ECO:0000256" key="8">
    <source>
        <dbReference type="ARBA" id="ARBA00022989"/>
    </source>
</evidence>
<dbReference type="EMBL" id="AY099481">
    <property type="protein sequence ID" value="AAM47605.1"/>
    <property type="molecule type" value="Genomic_DNA"/>
</dbReference>
<dbReference type="GO" id="GO:0019031">
    <property type="term" value="C:viral envelope"/>
    <property type="evidence" value="ECO:0007669"/>
    <property type="project" value="UniProtKB-KW"/>
</dbReference>
<keyword evidence="7" id="KW-0735">Signal-anchor</keyword>
<dbReference type="Proteomes" id="UP000828537">
    <property type="component" value="Segment"/>
</dbReference>
<evidence type="ECO:0000256" key="6">
    <source>
        <dbReference type="ARBA" id="ARBA00022879"/>
    </source>
</evidence>
<evidence type="ECO:0000256" key="1">
    <source>
        <dbReference type="ARBA" id="ARBA00004208"/>
    </source>
</evidence>
<keyword evidence="4 12" id="KW-0812">Transmembrane</keyword>
<evidence type="ECO:0000256" key="10">
    <source>
        <dbReference type="ARBA" id="ARBA00032631"/>
    </source>
</evidence>
<evidence type="ECO:0000313" key="13">
    <source>
        <dbReference type="EMBL" id="AAM47605.1"/>
    </source>
</evidence>
<evidence type="ECO:0000256" key="3">
    <source>
        <dbReference type="ARBA" id="ARBA00021151"/>
    </source>
</evidence>
<evidence type="ECO:0000313" key="14">
    <source>
        <dbReference type="EMBL" id="QIC50129.1"/>
    </source>
</evidence>
<organism evidence="13">
    <name type="scientific">Bovine alphaherpesvirus 2</name>
    <dbReference type="NCBI Taxonomy" id="10295"/>
    <lineage>
        <taxon>Viruses</taxon>
        <taxon>Duplodnaviria</taxon>
        <taxon>Heunggongvirae</taxon>
        <taxon>Peploviricota</taxon>
        <taxon>Herviviricetes</taxon>
        <taxon>Herpesvirales</taxon>
        <taxon>Orthoherpesviridae</taxon>
        <taxon>Alphaherpesvirinae</taxon>
        <taxon>Simplexvirus</taxon>
        <taxon>Simplexvirus bovinealpha2</taxon>
    </lineage>
</organism>
<comment type="similarity">
    <text evidence="2">Belongs to the herpesviridae HHV-1 UL45 family.</text>
</comment>
<comment type="subcellular location">
    <subcellularLocation>
        <location evidence="1">Virion membrane</location>
        <topology evidence="1">Single-pass type II membrane protein</topology>
    </subcellularLocation>
</comment>
<protein>
    <recommendedName>
        <fullName evidence="3">Envelope protein UL45</fullName>
    </recommendedName>
    <alternativeName>
        <fullName evidence="10">18 kDa protein</fullName>
    </alternativeName>
</protein>
<gene>
    <name evidence="13" type="primary">UL45</name>
</gene>
<name>Q8JMU3_9ALPH</name>
<evidence type="ECO:0000256" key="12">
    <source>
        <dbReference type="SAM" id="Phobius"/>
    </source>
</evidence>
<dbReference type="Pfam" id="PF05473">
    <property type="entry name" value="UL45"/>
    <property type="match status" value="1"/>
</dbReference>
<evidence type="ECO:0000256" key="7">
    <source>
        <dbReference type="ARBA" id="ARBA00022968"/>
    </source>
</evidence>
<evidence type="ECO:0000313" key="15">
    <source>
        <dbReference type="EMBL" id="QPO25178.1"/>
    </source>
</evidence>
<evidence type="ECO:0000256" key="11">
    <source>
        <dbReference type="ARBA" id="ARBA00045127"/>
    </source>
</evidence>
<feature type="transmembrane region" description="Helical" evidence="12">
    <location>
        <begin position="21"/>
        <end position="43"/>
    </location>
</feature>
<keyword evidence="16" id="KW-1185">Reference proteome</keyword>
<dbReference type="KEGG" id="vg:80537015"/>
<dbReference type="InterPro" id="IPR018002">
    <property type="entry name" value="Herpes_UL45"/>
</dbReference>
<dbReference type="EMBL" id="MT862163">
    <property type="protein sequence ID" value="QPO25178.1"/>
    <property type="molecule type" value="Genomic_DNA"/>
</dbReference>
<reference evidence="15 16" key="3">
    <citation type="journal article" date="2020" name="Arch.">
        <title>Full genome sequence of bovine alphaherpesvirus 2 (BoHV-2).</title>
        <authorList>
            <person name="Pfaff F."/>
            <person name="Neubauer-Juric A."/>
            <person name="Krebs S."/>
            <person name="Hauser A."/>
            <person name="Singer S."/>
            <person name="Blum H."/>
            <person name="Hoffmann B."/>
        </authorList>
    </citation>
    <scope>NUCLEOTIDE SEQUENCE [LARGE SCALE GENOMIC DNA]</scope>
    <source>
        <strain evidence="15 16">C1Z FZR</strain>
    </source>
</reference>
<reference evidence="13" key="1">
    <citation type="submission" date="2002-04" db="EMBL/GenBank/DDBJ databases">
        <authorList>
            <person name="May J."/>
        </authorList>
    </citation>
    <scope>NUCLEOTIDE SEQUENCE</scope>
</reference>
<dbReference type="GeneID" id="80537015"/>
<comment type="function">
    <text evidence="11">Important virulence factor of HSV neurotropism. Seems to be required for glycoprotein B-induced fusion. Dispensable for growth in vitro.</text>
</comment>
<reference evidence="14" key="2">
    <citation type="submission" date="2019-06" db="EMBL/GenBank/DDBJ databases">
        <title>Bovine herpetic mammillitis in dairy farm in Italy.</title>
        <authorList>
            <person name="Lanave G."/>
            <person name="Larocca V."/>
            <person name="Camero M."/>
            <person name="Martella V."/>
            <person name="Buonavoglia C."/>
        </authorList>
    </citation>
    <scope>NUCLEOTIDE SEQUENCE</scope>
    <source>
        <strain evidence="14">ITA/2018/468</strain>
    </source>
</reference>
<dbReference type="RefSeq" id="YP_010798763.1">
    <property type="nucleotide sequence ID" value="NC_076512.1"/>
</dbReference>
<evidence type="ECO:0000256" key="2">
    <source>
        <dbReference type="ARBA" id="ARBA00006707"/>
    </source>
</evidence>
<keyword evidence="6 13" id="KW-0261">Viral envelope protein</keyword>
<keyword evidence="9 12" id="KW-0472">Membrane</keyword>
<evidence type="ECO:0000256" key="4">
    <source>
        <dbReference type="ARBA" id="ARBA00022692"/>
    </source>
</evidence>
<dbReference type="GO" id="GO:0055036">
    <property type="term" value="C:virion membrane"/>
    <property type="evidence" value="ECO:0007669"/>
    <property type="project" value="UniProtKB-SubCell"/>
</dbReference>
<keyword evidence="5" id="KW-0946">Virion</keyword>
<dbReference type="PIRSF" id="PIRSF003509">
    <property type="entry name" value="Herpes_UL45"/>
    <property type="match status" value="1"/>
</dbReference>
<evidence type="ECO:0000256" key="5">
    <source>
        <dbReference type="ARBA" id="ARBA00022844"/>
    </source>
</evidence>